<evidence type="ECO:0000313" key="2">
    <source>
        <dbReference type="EMBL" id="OOE88999.1"/>
    </source>
</evidence>
<name>A0ABX3KIH5_9GAMM</name>
<dbReference type="PANTHER" id="PTHR35849">
    <property type="entry name" value="BLR2341 PROTEIN"/>
    <property type="match status" value="1"/>
</dbReference>
<dbReference type="PROSITE" id="PS50801">
    <property type="entry name" value="STAS"/>
    <property type="match status" value="1"/>
</dbReference>
<proteinExistence type="predicted"/>
<protein>
    <recommendedName>
        <fullName evidence="1">STAS domain-containing protein</fullName>
    </recommendedName>
</protein>
<organism evidence="2 3">
    <name type="scientific">Salinivibrio sharmensis</name>
    <dbReference type="NCBI Taxonomy" id="390883"/>
    <lineage>
        <taxon>Bacteria</taxon>
        <taxon>Pseudomonadati</taxon>
        <taxon>Pseudomonadota</taxon>
        <taxon>Gammaproteobacteria</taxon>
        <taxon>Vibrionales</taxon>
        <taxon>Vibrionaceae</taxon>
        <taxon>Salinivibrio</taxon>
    </lineage>
</organism>
<dbReference type="InterPro" id="IPR002645">
    <property type="entry name" value="STAS_dom"/>
</dbReference>
<keyword evidence="3" id="KW-1185">Reference proteome</keyword>
<dbReference type="SUPFAM" id="SSF52091">
    <property type="entry name" value="SpoIIaa-like"/>
    <property type="match status" value="1"/>
</dbReference>
<dbReference type="InterPro" id="IPR036513">
    <property type="entry name" value="STAS_dom_sf"/>
</dbReference>
<sequence length="108" mass="11984">MNSQTDIPANIQASKRQITGSITIYEVKELEIAFTLSDGVNVEETWDLKGVEEVDTCGIQWLASVRARLRDKGGSLRLINVSEELSEKIRLLGLSYLLIPNGEANNHV</sequence>
<dbReference type="InterPro" id="IPR052746">
    <property type="entry name" value="MlaB_ABC_Transporter"/>
</dbReference>
<dbReference type="Gene3D" id="3.30.750.24">
    <property type="entry name" value="STAS domain"/>
    <property type="match status" value="1"/>
</dbReference>
<gene>
    <name evidence="2" type="ORF">BZG74_07070</name>
</gene>
<evidence type="ECO:0000259" key="1">
    <source>
        <dbReference type="PROSITE" id="PS50801"/>
    </source>
</evidence>
<feature type="domain" description="STAS" evidence="1">
    <location>
        <begin position="47"/>
        <end position="108"/>
    </location>
</feature>
<comment type="caution">
    <text evidence="2">The sequence shown here is derived from an EMBL/GenBank/DDBJ whole genome shotgun (WGS) entry which is preliminary data.</text>
</comment>
<dbReference type="Proteomes" id="UP000188627">
    <property type="component" value="Unassembled WGS sequence"/>
</dbReference>
<dbReference type="PANTHER" id="PTHR35849:SF2">
    <property type="entry name" value="BLR2341 PROTEIN"/>
    <property type="match status" value="1"/>
</dbReference>
<dbReference type="CDD" id="cd07043">
    <property type="entry name" value="STAS_anti-anti-sigma_factors"/>
    <property type="match status" value="1"/>
</dbReference>
<evidence type="ECO:0000313" key="3">
    <source>
        <dbReference type="Proteomes" id="UP000188627"/>
    </source>
</evidence>
<accession>A0ABX3KIH5</accession>
<reference evidence="3" key="1">
    <citation type="submission" date="2017-01" db="EMBL/GenBank/DDBJ databases">
        <title>Draft genome of the species Salinivibrio sharmensis.</title>
        <authorList>
            <person name="Lopez-Hermoso C."/>
            <person name="De La Haba R."/>
            <person name="Sanchez-Porro C."/>
            <person name="Ventosa A."/>
        </authorList>
    </citation>
    <scope>NUCLEOTIDE SEQUENCE [LARGE SCALE GENOMIC DNA]</scope>
    <source>
        <strain evidence="3">CBH463</strain>
    </source>
</reference>
<dbReference type="RefSeq" id="WP_077771966.1">
    <property type="nucleotide sequence ID" value="NZ_MUFC01000005.1"/>
</dbReference>
<dbReference type="Pfam" id="PF01740">
    <property type="entry name" value="STAS"/>
    <property type="match status" value="1"/>
</dbReference>
<dbReference type="EMBL" id="MUFC01000005">
    <property type="protein sequence ID" value="OOE88999.1"/>
    <property type="molecule type" value="Genomic_DNA"/>
</dbReference>